<dbReference type="GO" id="GO:0005576">
    <property type="term" value="C:extracellular region"/>
    <property type="evidence" value="ECO:0007669"/>
    <property type="project" value="TreeGrafter"/>
</dbReference>
<feature type="region of interest" description="Disordered" evidence="1">
    <location>
        <begin position="378"/>
        <end position="409"/>
    </location>
</feature>
<dbReference type="PANTHER" id="PTHR33371:SF4">
    <property type="entry name" value="INTERMEMBRANE PHOSPHOLIPID TRANSPORT SYSTEM BINDING PROTEIN MLAD"/>
    <property type="match status" value="1"/>
</dbReference>
<dbReference type="Pfam" id="PF11887">
    <property type="entry name" value="Mce4_CUP1"/>
    <property type="match status" value="1"/>
</dbReference>
<keyword evidence="5" id="KW-1185">Reference proteome</keyword>
<dbReference type="PANTHER" id="PTHR33371">
    <property type="entry name" value="INTERMEMBRANE PHOSPHOLIPID TRANSPORT SYSTEM BINDING PROTEIN MLAD-RELATED"/>
    <property type="match status" value="1"/>
</dbReference>
<evidence type="ECO:0000256" key="1">
    <source>
        <dbReference type="SAM" id="MobiDB-lite"/>
    </source>
</evidence>
<accession>A0AAU4K5A3</accession>
<organism evidence="4 5">
    <name type="scientific">Williamsia herbipolensis</name>
    <dbReference type="NCBI Taxonomy" id="1603258"/>
    <lineage>
        <taxon>Bacteria</taxon>
        <taxon>Bacillati</taxon>
        <taxon>Actinomycetota</taxon>
        <taxon>Actinomycetes</taxon>
        <taxon>Mycobacteriales</taxon>
        <taxon>Nocardiaceae</taxon>
        <taxon>Williamsia</taxon>
    </lineage>
</organism>
<dbReference type="Pfam" id="PF02470">
    <property type="entry name" value="MlaD"/>
    <property type="match status" value="1"/>
</dbReference>
<feature type="domain" description="Mammalian cell entry C-terminal" evidence="3">
    <location>
        <begin position="109"/>
        <end position="287"/>
    </location>
</feature>
<dbReference type="NCBIfam" id="TIGR00996">
    <property type="entry name" value="Mtu_fam_mce"/>
    <property type="match status" value="1"/>
</dbReference>
<name>A0AAU4K5A3_9NOCA</name>
<dbReference type="AlphaFoldDB" id="A0AAU4K5A3"/>
<sequence length="409" mass="43014">MTARRTWAILAAIVALAAVVSYAVVPRLTTYSVRVELASATGLYVGDDVRVVGVRIGEVSEVHPRVDHAEVVLRLDRARPVPAEATAVVLNQSLVSGRFVQFTPAWTSGARMTDGAVVPIARTAVPVEWNEVTAQLERVSKALAPRNGETRGAAGALVDSAAANLRGQGGALNSTLGSLSAALRTISDGRTDLFGVVRNLAVFVEALSDSDQQIVSFHRRMASVTAILDRNRDDIGSALGDLDVSLGEVRSFVKDNRPGLSDALKNLNLVAGELASHRDDLAQVLHVTPTALANLNNIYQPAHNSITSALALSNFANPVQFVCSAIAAAQQSSAERGASLCVRYLGPLLSLLTADYPPIAFNPTRGVGALPDQLVYSEPSLRPGTPSARKGATPSTPDLPSMLVPQGGR</sequence>
<evidence type="ECO:0000313" key="4">
    <source>
        <dbReference type="EMBL" id="WUM21204.1"/>
    </source>
</evidence>
<dbReference type="KEGG" id="whr:OG579_05210"/>
<dbReference type="RefSeq" id="WP_328858333.1">
    <property type="nucleotide sequence ID" value="NZ_CP108021.1"/>
</dbReference>
<evidence type="ECO:0000259" key="2">
    <source>
        <dbReference type="Pfam" id="PF02470"/>
    </source>
</evidence>
<dbReference type="InterPro" id="IPR003399">
    <property type="entry name" value="Mce/MlaD"/>
</dbReference>
<feature type="domain" description="Mce/MlaD" evidence="2">
    <location>
        <begin position="30"/>
        <end position="104"/>
    </location>
</feature>
<dbReference type="Proteomes" id="UP001432128">
    <property type="component" value="Chromosome"/>
</dbReference>
<evidence type="ECO:0000259" key="3">
    <source>
        <dbReference type="Pfam" id="PF11887"/>
    </source>
</evidence>
<reference evidence="4 5" key="1">
    <citation type="submission" date="2022-10" db="EMBL/GenBank/DDBJ databases">
        <title>The complete genomes of actinobacterial strains from the NBC collection.</title>
        <authorList>
            <person name="Joergensen T.S."/>
            <person name="Alvarez Arevalo M."/>
            <person name="Sterndorff E.B."/>
            <person name="Faurdal D."/>
            <person name="Vuksanovic O."/>
            <person name="Mourched A.-S."/>
            <person name="Charusanti P."/>
            <person name="Shaw S."/>
            <person name="Blin K."/>
            <person name="Weber T."/>
        </authorList>
    </citation>
    <scope>NUCLEOTIDE SEQUENCE [LARGE SCALE GENOMIC DNA]</scope>
    <source>
        <strain evidence="4 5">NBC_00319</strain>
    </source>
</reference>
<dbReference type="InterPro" id="IPR005693">
    <property type="entry name" value="Mce"/>
</dbReference>
<dbReference type="EMBL" id="CP108021">
    <property type="protein sequence ID" value="WUM21204.1"/>
    <property type="molecule type" value="Genomic_DNA"/>
</dbReference>
<gene>
    <name evidence="4" type="ORF">OG579_05210</name>
</gene>
<dbReference type="InterPro" id="IPR024516">
    <property type="entry name" value="Mce_C"/>
</dbReference>
<proteinExistence type="predicted"/>
<protein>
    <submittedName>
        <fullName evidence="4">MCE family protein</fullName>
    </submittedName>
</protein>
<dbReference type="InterPro" id="IPR052336">
    <property type="entry name" value="MlaD_Phospholipid_Transporter"/>
</dbReference>
<evidence type="ECO:0000313" key="5">
    <source>
        <dbReference type="Proteomes" id="UP001432128"/>
    </source>
</evidence>